<dbReference type="EMBL" id="BAVZ01000001">
    <property type="protein sequence ID" value="GAF06714.1"/>
    <property type="molecule type" value="Genomic_DNA"/>
</dbReference>
<dbReference type="Proteomes" id="UP000019364">
    <property type="component" value="Unassembled WGS sequence"/>
</dbReference>
<proteinExistence type="predicted"/>
<sequence>MVGLGEKMGDLQPFDSQQFVHALFAGLIQEEDVQDEEEGIQE</sequence>
<gene>
    <name evidence="1" type="ORF">JCM16418_688</name>
</gene>
<comment type="caution">
    <text evidence="1">The sequence shown here is derived from an EMBL/GenBank/DDBJ whole genome shotgun (WGS) entry which is preliminary data.</text>
</comment>
<dbReference type="STRING" id="1236976.JCM16418_688"/>
<keyword evidence="1" id="KW-0675">Receptor</keyword>
<protein>
    <submittedName>
        <fullName evidence="1">Signal recognition particle receptor protein FtsY</fullName>
    </submittedName>
</protein>
<name>W7YWJ2_9BACL</name>
<reference evidence="1 2" key="1">
    <citation type="journal article" date="2014" name="Genome Announc.">
        <title>Draft Genome Sequence of Paenibacillus pini JCM 16418T, Isolated from the Rhizosphere of Pine Tree.</title>
        <authorList>
            <person name="Yuki M."/>
            <person name="Oshima K."/>
            <person name="Suda W."/>
            <person name="Oshida Y."/>
            <person name="Kitamura K."/>
            <person name="Iida Y."/>
            <person name="Hattori M."/>
            <person name="Ohkuma M."/>
        </authorList>
    </citation>
    <scope>NUCLEOTIDE SEQUENCE [LARGE SCALE GENOMIC DNA]</scope>
    <source>
        <strain evidence="1 2">JCM 16418</strain>
    </source>
</reference>
<organism evidence="1 2">
    <name type="scientific">Paenibacillus pini JCM 16418</name>
    <dbReference type="NCBI Taxonomy" id="1236976"/>
    <lineage>
        <taxon>Bacteria</taxon>
        <taxon>Bacillati</taxon>
        <taxon>Bacillota</taxon>
        <taxon>Bacilli</taxon>
        <taxon>Bacillales</taxon>
        <taxon>Paenibacillaceae</taxon>
        <taxon>Paenibacillus</taxon>
    </lineage>
</organism>
<evidence type="ECO:0000313" key="1">
    <source>
        <dbReference type="EMBL" id="GAF06714.1"/>
    </source>
</evidence>
<accession>W7YWJ2</accession>
<evidence type="ECO:0000313" key="2">
    <source>
        <dbReference type="Proteomes" id="UP000019364"/>
    </source>
</evidence>
<dbReference type="AlphaFoldDB" id="W7YWJ2"/>
<keyword evidence="2" id="KW-1185">Reference proteome</keyword>